<dbReference type="SUPFAM" id="SSF49329">
    <property type="entry name" value="Cu,Zn superoxide dismutase-like"/>
    <property type="match status" value="1"/>
</dbReference>
<evidence type="ECO:0000313" key="4">
    <source>
        <dbReference type="Proteomes" id="UP000267096"/>
    </source>
</evidence>
<evidence type="ECO:0000256" key="1">
    <source>
        <dbReference type="SAM" id="SignalP"/>
    </source>
</evidence>
<dbReference type="PANTHER" id="PTHR10003">
    <property type="entry name" value="SUPEROXIDE DISMUTASE CU-ZN -RELATED"/>
    <property type="match status" value="1"/>
</dbReference>
<feature type="signal peptide" evidence="1">
    <location>
        <begin position="1"/>
        <end position="19"/>
    </location>
</feature>
<protein>
    <submittedName>
        <fullName evidence="5">Superoxide dismutase</fullName>
    </submittedName>
</protein>
<accession>A0A0M3J0V2</accession>
<sequence length="184" mass="20374">MLFAVYVFYILTRCLFGEGLDTSPNEESRYAIAQIRSARGDIKGFIWFEQKFTPSRHCLIHANITGIPGEHGIAIADWGNMQNGCESMGYTFNPDRISKHVSFNKPMHRVGTLGNIIDGMYEDANNRYVTLFGRNSVIGRGVVIFENRDDGGDMNTIESRFDGNVGKAIACGIIGRVAGPSDRS</sequence>
<dbReference type="Pfam" id="PF00080">
    <property type="entry name" value="Sod_Cu"/>
    <property type="match status" value="1"/>
</dbReference>
<name>A0A0M3J0V2_ANISI</name>
<gene>
    <name evidence="3" type="ORF">ASIM_LOCUS1036</name>
</gene>
<evidence type="ECO:0000259" key="2">
    <source>
        <dbReference type="Pfam" id="PF00080"/>
    </source>
</evidence>
<dbReference type="PRINTS" id="PR00068">
    <property type="entry name" value="CUZNDISMTASE"/>
</dbReference>
<keyword evidence="1" id="KW-0732">Signal</keyword>
<dbReference type="GO" id="GO:0005507">
    <property type="term" value="F:copper ion binding"/>
    <property type="evidence" value="ECO:0007669"/>
    <property type="project" value="InterPro"/>
</dbReference>
<dbReference type="EMBL" id="UYRR01000951">
    <property type="protein sequence ID" value="VDK18348.1"/>
    <property type="molecule type" value="Genomic_DNA"/>
</dbReference>
<feature type="domain" description="Superoxide dismutase copper/zinc binding" evidence="2">
    <location>
        <begin position="42"/>
        <end position="174"/>
    </location>
</feature>
<dbReference type="InterPro" id="IPR001424">
    <property type="entry name" value="SOD_Cu_Zn_dom"/>
</dbReference>
<dbReference type="GO" id="GO:0006801">
    <property type="term" value="P:superoxide metabolic process"/>
    <property type="evidence" value="ECO:0007669"/>
    <property type="project" value="InterPro"/>
</dbReference>
<dbReference type="WBParaSite" id="ASIM_0000114601-mRNA-1">
    <property type="protein sequence ID" value="ASIM_0000114601-mRNA-1"/>
    <property type="gene ID" value="ASIM_0000114601"/>
</dbReference>
<feature type="chain" id="PRO_5043120688" evidence="1">
    <location>
        <begin position="20"/>
        <end position="184"/>
    </location>
</feature>
<dbReference type="OrthoDB" id="2015551at2759"/>
<keyword evidence="4" id="KW-1185">Reference proteome</keyword>
<dbReference type="InterPro" id="IPR036423">
    <property type="entry name" value="SOD-like_Cu/Zn_dom_sf"/>
</dbReference>
<reference evidence="5" key="1">
    <citation type="submission" date="2017-02" db="UniProtKB">
        <authorList>
            <consortium name="WormBaseParasite"/>
        </authorList>
    </citation>
    <scope>IDENTIFICATION</scope>
</reference>
<dbReference type="InterPro" id="IPR024134">
    <property type="entry name" value="SOD_Cu/Zn_/chaperone"/>
</dbReference>
<evidence type="ECO:0000313" key="5">
    <source>
        <dbReference type="WBParaSite" id="ASIM_0000114601-mRNA-1"/>
    </source>
</evidence>
<evidence type="ECO:0000313" key="3">
    <source>
        <dbReference type="EMBL" id="VDK18348.1"/>
    </source>
</evidence>
<reference evidence="3 4" key="2">
    <citation type="submission" date="2018-11" db="EMBL/GenBank/DDBJ databases">
        <authorList>
            <consortium name="Pathogen Informatics"/>
        </authorList>
    </citation>
    <scope>NUCLEOTIDE SEQUENCE [LARGE SCALE GENOMIC DNA]</scope>
</reference>
<dbReference type="AlphaFoldDB" id="A0A0M3J0V2"/>
<dbReference type="Gene3D" id="2.60.40.200">
    <property type="entry name" value="Superoxide dismutase, copper/zinc binding domain"/>
    <property type="match status" value="1"/>
</dbReference>
<proteinExistence type="predicted"/>
<organism evidence="5">
    <name type="scientific">Anisakis simplex</name>
    <name type="common">Herring worm</name>
    <dbReference type="NCBI Taxonomy" id="6269"/>
    <lineage>
        <taxon>Eukaryota</taxon>
        <taxon>Metazoa</taxon>
        <taxon>Ecdysozoa</taxon>
        <taxon>Nematoda</taxon>
        <taxon>Chromadorea</taxon>
        <taxon>Rhabditida</taxon>
        <taxon>Spirurina</taxon>
        <taxon>Ascaridomorpha</taxon>
        <taxon>Ascaridoidea</taxon>
        <taxon>Anisakidae</taxon>
        <taxon>Anisakis</taxon>
        <taxon>Anisakis simplex complex</taxon>
    </lineage>
</organism>
<dbReference type="Proteomes" id="UP000267096">
    <property type="component" value="Unassembled WGS sequence"/>
</dbReference>